<dbReference type="AlphaFoldDB" id="A0A645DGH7"/>
<evidence type="ECO:0000256" key="1">
    <source>
        <dbReference type="ARBA" id="ARBA00005695"/>
    </source>
</evidence>
<accession>A0A645DGH7</accession>
<reference evidence="5" key="1">
    <citation type="submission" date="2019-08" db="EMBL/GenBank/DDBJ databases">
        <authorList>
            <person name="Kucharzyk K."/>
            <person name="Murdoch R.W."/>
            <person name="Higgins S."/>
            <person name="Loffler F."/>
        </authorList>
    </citation>
    <scope>NUCLEOTIDE SEQUENCE</scope>
</reference>
<dbReference type="Gene3D" id="3.40.190.10">
    <property type="entry name" value="Periplasmic binding protein-like II"/>
    <property type="match status" value="1"/>
</dbReference>
<organism evidence="5">
    <name type="scientific">bioreactor metagenome</name>
    <dbReference type="NCBI Taxonomy" id="1076179"/>
    <lineage>
        <taxon>unclassified sequences</taxon>
        <taxon>metagenomes</taxon>
        <taxon>ecological metagenomes</taxon>
    </lineage>
</organism>
<evidence type="ECO:0000313" key="5">
    <source>
        <dbReference type="EMBL" id="MPM88580.1"/>
    </source>
</evidence>
<keyword evidence="3" id="KW-0732">Signal</keyword>
<dbReference type="Gene3D" id="3.90.76.10">
    <property type="entry name" value="Dipeptide-binding Protein, Domain 1"/>
    <property type="match status" value="1"/>
</dbReference>
<dbReference type="GO" id="GO:0015833">
    <property type="term" value="P:peptide transport"/>
    <property type="evidence" value="ECO:0007669"/>
    <property type="project" value="TreeGrafter"/>
</dbReference>
<sequence>MKKGVYWQDGKLLDPSDINYNFSDVETISTPNDVIFTLPEAFSPFPVTVAEPILRSVTEKHFLLPDTIKIIGIGQYKMVAYTLRGNYLKEFQVDGNDARYIYRFYLTEDEAVQAFKKGEVDVLLNLSSCYDLCSWSKLEIAQDLAYNRYLAVFFNNSDSLLSKNIRQALSYALSKDYGDARAIGPINPKSWAYLEGGKDYAKDWDRGAERLIAELPRDPLKLELTTTANFSDLADQIKKEWEDFGVYAAEQCQKNTEVQDKGLCENLKIQIAIKISGFPDTNNYQLMLMGQETSADPDQYLMWHSSQSTNFTHYKNTRIDSLLEKGRQTFDQEERKMIYQEFQQYLLEDPPAIFLRYLDNYSIAR</sequence>
<dbReference type="Gene3D" id="3.10.105.10">
    <property type="entry name" value="Dipeptide-binding Protein, Domain 3"/>
    <property type="match status" value="1"/>
</dbReference>
<dbReference type="PANTHER" id="PTHR30290">
    <property type="entry name" value="PERIPLASMIC BINDING COMPONENT OF ABC TRANSPORTER"/>
    <property type="match status" value="1"/>
</dbReference>
<dbReference type="Pfam" id="PF00496">
    <property type="entry name" value="SBP_bac_5"/>
    <property type="match status" value="1"/>
</dbReference>
<evidence type="ECO:0000256" key="2">
    <source>
        <dbReference type="ARBA" id="ARBA00022448"/>
    </source>
</evidence>
<name>A0A645DGH7_9ZZZZ</name>
<evidence type="ECO:0000259" key="4">
    <source>
        <dbReference type="Pfam" id="PF00496"/>
    </source>
</evidence>
<dbReference type="PANTHER" id="PTHR30290:SF9">
    <property type="entry name" value="OLIGOPEPTIDE-BINDING PROTEIN APPA"/>
    <property type="match status" value="1"/>
</dbReference>
<comment type="similarity">
    <text evidence="1">Belongs to the bacterial solute-binding protein 5 family.</text>
</comment>
<dbReference type="InterPro" id="IPR039424">
    <property type="entry name" value="SBP_5"/>
</dbReference>
<dbReference type="InterPro" id="IPR000914">
    <property type="entry name" value="SBP_5_dom"/>
</dbReference>
<feature type="domain" description="Solute-binding protein family 5" evidence="4">
    <location>
        <begin position="3"/>
        <end position="309"/>
    </location>
</feature>
<keyword evidence="2" id="KW-0813">Transport</keyword>
<protein>
    <submittedName>
        <fullName evidence="5">Oligopeptide-binding protein AppA</fullName>
    </submittedName>
</protein>
<dbReference type="GO" id="GO:1904680">
    <property type="term" value="F:peptide transmembrane transporter activity"/>
    <property type="evidence" value="ECO:0007669"/>
    <property type="project" value="TreeGrafter"/>
</dbReference>
<proteinExistence type="inferred from homology"/>
<dbReference type="CDD" id="cd00995">
    <property type="entry name" value="PBP2_NikA_DppA_OppA_like"/>
    <property type="match status" value="1"/>
</dbReference>
<dbReference type="SUPFAM" id="SSF53850">
    <property type="entry name" value="Periplasmic binding protein-like II"/>
    <property type="match status" value="1"/>
</dbReference>
<dbReference type="EMBL" id="VSSQ01036175">
    <property type="protein sequence ID" value="MPM88580.1"/>
    <property type="molecule type" value="Genomic_DNA"/>
</dbReference>
<evidence type="ECO:0000256" key="3">
    <source>
        <dbReference type="ARBA" id="ARBA00022729"/>
    </source>
</evidence>
<comment type="caution">
    <text evidence="5">The sequence shown here is derived from an EMBL/GenBank/DDBJ whole genome shotgun (WGS) entry which is preliminary data.</text>
</comment>
<gene>
    <name evidence="5" type="primary">appA_27</name>
    <name evidence="5" type="ORF">SDC9_135684</name>
</gene>